<dbReference type="EMBL" id="CP071527">
    <property type="protein sequence ID" value="USQ13822.1"/>
    <property type="molecule type" value="Genomic_DNA"/>
</dbReference>
<protein>
    <submittedName>
        <fullName evidence="1">Uncharacterized protein</fullName>
    </submittedName>
</protein>
<keyword evidence="2" id="KW-1185">Reference proteome</keyword>
<dbReference type="Proteomes" id="UP001057474">
    <property type="component" value="Chromosome"/>
</dbReference>
<gene>
    <name evidence="1" type="ORF">J2N86_00280</name>
</gene>
<evidence type="ECO:0000313" key="1">
    <source>
        <dbReference type="EMBL" id="USQ13822.1"/>
    </source>
</evidence>
<reference evidence="1" key="1">
    <citation type="submission" date="2021-03" db="EMBL/GenBank/DDBJ databases">
        <title>Legionella lytica PCM 2298.</title>
        <authorList>
            <person name="Koper P."/>
        </authorList>
    </citation>
    <scope>NUCLEOTIDE SEQUENCE</scope>
    <source>
        <strain evidence="1">PCM 2298</strain>
    </source>
</reference>
<organism evidence="1 2">
    <name type="scientific">Legionella lytica</name>
    <dbReference type="NCBI Taxonomy" id="96232"/>
    <lineage>
        <taxon>Bacteria</taxon>
        <taxon>Pseudomonadati</taxon>
        <taxon>Pseudomonadota</taxon>
        <taxon>Gammaproteobacteria</taxon>
        <taxon>Legionellales</taxon>
        <taxon>Legionellaceae</taxon>
        <taxon>Legionella</taxon>
    </lineage>
</organism>
<dbReference type="RefSeq" id="WP_252580154.1">
    <property type="nucleotide sequence ID" value="NZ_CP071527.1"/>
</dbReference>
<sequence>MTTLSPQTTLTINTLINSYKNLSSREKALFPKEIKKVLEANLETELDFKTALDIINLCDTPQLLKFSCISNFIESALFQCCRLLKANQLFSDENAMAVLNYPKSQQPSQELPKLKLPKLKHLFSAICTLQDHGLLVDAEKQVYLAVVMQHEKSPRQVAEALAILHKADLLNAKNIAVTTHPINPAAVAKILTLIAPLGLLSGEHAENNFKKVIKHTKPASLLLDIELLDPQDTKLQDKFEKIMRPRTYTAPLLLLGVVEGNIASIEINNPFSTPKTPKGVVASLIPGAF</sequence>
<name>A0ABY4Y9I7_9GAMM</name>
<proteinExistence type="predicted"/>
<evidence type="ECO:0000313" key="2">
    <source>
        <dbReference type="Proteomes" id="UP001057474"/>
    </source>
</evidence>
<accession>A0ABY4Y9I7</accession>